<dbReference type="InterPro" id="IPR010499">
    <property type="entry name" value="AraC_E-bd"/>
</dbReference>
<evidence type="ECO:0000313" key="3">
    <source>
        <dbReference type="Proteomes" id="UP001597533"/>
    </source>
</evidence>
<dbReference type="Pfam" id="PF06445">
    <property type="entry name" value="GyrI-like"/>
    <property type="match status" value="1"/>
</dbReference>
<dbReference type="SMART" id="SM00871">
    <property type="entry name" value="AraC_E_bind"/>
    <property type="match status" value="1"/>
</dbReference>
<dbReference type="InterPro" id="IPR011256">
    <property type="entry name" value="Reg_factor_effector_dom_sf"/>
</dbReference>
<dbReference type="RefSeq" id="WP_183488231.1">
    <property type="nucleotide sequence ID" value="NZ_JBHUOV010000002.1"/>
</dbReference>
<accession>A0ABW5WNV9</accession>
<gene>
    <name evidence="2" type="ORF">ACFS5M_09580</name>
</gene>
<dbReference type="Proteomes" id="UP001597533">
    <property type="component" value="Unassembled WGS sequence"/>
</dbReference>
<organism evidence="2 3">
    <name type="scientific">Lacinutrix iliipiscaria</name>
    <dbReference type="NCBI Taxonomy" id="1230532"/>
    <lineage>
        <taxon>Bacteria</taxon>
        <taxon>Pseudomonadati</taxon>
        <taxon>Bacteroidota</taxon>
        <taxon>Flavobacteriia</taxon>
        <taxon>Flavobacteriales</taxon>
        <taxon>Flavobacteriaceae</taxon>
        <taxon>Lacinutrix</taxon>
    </lineage>
</organism>
<dbReference type="EMBL" id="JBHUOV010000002">
    <property type="protein sequence ID" value="MFD2823920.1"/>
    <property type="molecule type" value="Genomic_DNA"/>
</dbReference>
<dbReference type="SUPFAM" id="SSF55136">
    <property type="entry name" value="Probable bacterial effector-binding domain"/>
    <property type="match status" value="1"/>
</dbReference>
<dbReference type="InterPro" id="IPR029442">
    <property type="entry name" value="GyrI-like"/>
</dbReference>
<keyword evidence="3" id="KW-1185">Reference proteome</keyword>
<evidence type="ECO:0000259" key="1">
    <source>
        <dbReference type="SMART" id="SM00871"/>
    </source>
</evidence>
<protein>
    <submittedName>
        <fullName evidence="2">GyrI-like domain-containing protein</fullName>
    </submittedName>
</protein>
<feature type="domain" description="AraC effector-binding" evidence="1">
    <location>
        <begin position="1"/>
        <end position="157"/>
    </location>
</feature>
<comment type="caution">
    <text evidence="2">The sequence shown here is derived from an EMBL/GenBank/DDBJ whole genome shotgun (WGS) entry which is preliminary data.</text>
</comment>
<evidence type="ECO:0000313" key="2">
    <source>
        <dbReference type="EMBL" id="MFD2823920.1"/>
    </source>
</evidence>
<dbReference type="Gene3D" id="3.20.80.10">
    <property type="entry name" value="Regulatory factor, effector binding domain"/>
    <property type="match status" value="1"/>
</dbReference>
<name>A0ABW5WNV9_9FLAO</name>
<reference evidence="3" key="1">
    <citation type="journal article" date="2019" name="Int. J. Syst. Evol. Microbiol.">
        <title>The Global Catalogue of Microorganisms (GCM) 10K type strain sequencing project: providing services to taxonomists for standard genome sequencing and annotation.</title>
        <authorList>
            <consortium name="The Broad Institute Genomics Platform"/>
            <consortium name="The Broad Institute Genome Sequencing Center for Infectious Disease"/>
            <person name="Wu L."/>
            <person name="Ma J."/>
        </authorList>
    </citation>
    <scope>NUCLEOTIDE SEQUENCE [LARGE SCALE GENOMIC DNA]</scope>
    <source>
        <strain evidence="3">KCTC 32141</strain>
    </source>
</reference>
<proteinExistence type="predicted"/>
<sequence>MQPRIELIPQKQLVGHVIEMSLVNNKTHELFSGFMPLSKQIENTVSTDIFEVMVYDHSYFKNFNPNHSFIKWAALEVSTTETHLENMQTLNLNEGLYAIFNYKGLANGFGSFMNTILTEWLPESNYELDHRPHFNVLGAKYKNNHPDSEEDVYIPIKEK</sequence>